<protein>
    <submittedName>
        <fullName evidence="3">SDR family oxidoreductase</fullName>
    </submittedName>
</protein>
<dbReference type="RefSeq" id="WP_165096307.1">
    <property type="nucleotide sequence ID" value="NZ_CP049056.1"/>
</dbReference>
<dbReference type="InterPro" id="IPR036291">
    <property type="entry name" value="NAD(P)-bd_dom_sf"/>
</dbReference>
<dbReference type="PANTHER" id="PTHR43639:SF1">
    <property type="entry name" value="SHORT-CHAIN DEHYDROGENASE_REDUCTASE FAMILY PROTEIN"/>
    <property type="match status" value="1"/>
</dbReference>
<dbReference type="KEGG" id="hdh:G5B40_06040"/>
<dbReference type="GO" id="GO:0016491">
    <property type="term" value="F:oxidoreductase activity"/>
    <property type="evidence" value="ECO:0007669"/>
    <property type="project" value="UniProtKB-KW"/>
</dbReference>
<dbReference type="CDD" id="cd05233">
    <property type="entry name" value="SDR_c"/>
    <property type="match status" value="1"/>
</dbReference>
<dbReference type="Gene3D" id="3.40.50.720">
    <property type="entry name" value="NAD(P)-binding Rossmann-like Domain"/>
    <property type="match status" value="1"/>
</dbReference>
<organism evidence="3 4">
    <name type="scientific">Pikeienuella piscinae</name>
    <dbReference type="NCBI Taxonomy" id="2748098"/>
    <lineage>
        <taxon>Bacteria</taxon>
        <taxon>Pseudomonadati</taxon>
        <taxon>Pseudomonadota</taxon>
        <taxon>Alphaproteobacteria</taxon>
        <taxon>Rhodobacterales</taxon>
        <taxon>Paracoccaceae</taxon>
        <taxon>Pikeienuella</taxon>
    </lineage>
</organism>
<dbReference type="InterPro" id="IPR002347">
    <property type="entry name" value="SDR_fam"/>
</dbReference>
<dbReference type="PRINTS" id="PR00081">
    <property type="entry name" value="GDHRDH"/>
</dbReference>
<reference evidence="3 4" key="1">
    <citation type="submission" date="2020-02" db="EMBL/GenBank/DDBJ databases">
        <title>complete genome sequence of Rhodobacteraceae bacterium.</title>
        <authorList>
            <person name="Park J."/>
            <person name="Kim Y.-S."/>
            <person name="Kim K.-H."/>
        </authorList>
    </citation>
    <scope>NUCLEOTIDE SEQUENCE [LARGE SCALE GENOMIC DNA]</scope>
    <source>
        <strain evidence="3 4">RR4-56</strain>
    </source>
</reference>
<evidence type="ECO:0000256" key="2">
    <source>
        <dbReference type="ARBA" id="ARBA00023002"/>
    </source>
</evidence>
<dbReference type="Proteomes" id="UP000503336">
    <property type="component" value="Chromosome"/>
</dbReference>
<dbReference type="AlphaFoldDB" id="A0A7L5BVE3"/>
<keyword evidence="2" id="KW-0560">Oxidoreductase</keyword>
<dbReference type="SUPFAM" id="SSF51735">
    <property type="entry name" value="NAD(P)-binding Rossmann-fold domains"/>
    <property type="match status" value="1"/>
</dbReference>
<dbReference type="FunFam" id="3.40.50.720:FF:000173">
    <property type="entry name" value="3-oxoacyl-[acyl-carrier protein] reductase"/>
    <property type="match status" value="1"/>
</dbReference>
<name>A0A7L5BVE3_9RHOB</name>
<gene>
    <name evidence="3" type="ORF">G5B40_06040</name>
</gene>
<comment type="similarity">
    <text evidence="1">Belongs to the short-chain dehydrogenases/reductases (SDR) family.</text>
</comment>
<dbReference type="Pfam" id="PF13561">
    <property type="entry name" value="adh_short_C2"/>
    <property type="match status" value="1"/>
</dbReference>
<sequence>MTVERTMLITGASRGIGAATARMAAREGWAVGVNYRTEREAAEAIVAGIEAEGGTAAALHADLGTEAGVLGMFEAADRLLPPLGCLVNNAARTAPRRMRLSEMSWDEIASLLAVNVTGAMIASREAAARLSTASGGAGGSIVNVSSLAAKHGAAALYVHYGASKGALDTFTWGLARELAAEGVRVNGVRPGMIDTEIHARAGMPDRVEQRGPRLPMGRAGTPDEVAAAIIWLASDAASYVTGSILDVGGGA</sequence>
<dbReference type="PRINTS" id="PR00080">
    <property type="entry name" value="SDRFAMILY"/>
</dbReference>
<accession>A0A7L5BVE3</accession>
<evidence type="ECO:0000256" key="1">
    <source>
        <dbReference type="ARBA" id="ARBA00006484"/>
    </source>
</evidence>
<proteinExistence type="inferred from homology"/>
<dbReference type="InterPro" id="IPR020904">
    <property type="entry name" value="Sc_DH/Rdtase_CS"/>
</dbReference>
<dbReference type="PANTHER" id="PTHR43639">
    <property type="entry name" value="OXIDOREDUCTASE, SHORT-CHAIN DEHYDROGENASE/REDUCTASE FAMILY (AFU_ORTHOLOGUE AFUA_5G02870)"/>
    <property type="match status" value="1"/>
</dbReference>
<dbReference type="PROSITE" id="PS00061">
    <property type="entry name" value="ADH_SHORT"/>
    <property type="match status" value="1"/>
</dbReference>
<dbReference type="EMBL" id="CP049056">
    <property type="protein sequence ID" value="QIE55053.1"/>
    <property type="molecule type" value="Genomic_DNA"/>
</dbReference>
<evidence type="ECO:0000313" key="4">
    <source>
        <dbReference type="Proteomes" id="UP000503336"/>
    </source>
</evidence>
<evidence type="ECO:0000313" key="3">
    <source>
        <dbReference type="EMBL" id="QIE55053.1"/>
    </source>
</evidence>
<keyword evidence="4" id="KW-1185">Reference proteome</keyword>